<name>A0AA36HTC7_9DINO</name>
<dbReference type="SUPFAM" id="SSF54695">
    <property type="entry name" value="POZ domain"/>
    <property type="match status" value="1"/>
</dbReference>
<dbReference type="Proteomes" id="UP001178507">
    <property type="component" value="Unassembled WGS sequence"/>
</dbReference>
<evidence type="ECO:0000313" key="2">
    <source>
        <dbReference type="EMBL" id="CAJ1374124.1"/>
    </source>
</evidence>
<organism evidence="2 3">
    <name type="scientific">Effrenium voratum</name>
    <dbReference type="NCBI Taxonomy" id="2562239"/>
    <lineage>
        <taxon>Eukaryota</taxon>
        <taxon>Sar</taxon>
        <taxon>Alveolata</taxon>
        <taxon>Dinophyceae</taxon>
        <taxon>Suessiales</taxon>
        <taxon>Symbiodiniaceae</taxon>
        <taxon>Effrenium</taxon>
    </lineage>
</organism>
<dbReference type="PROSITE" id="PS50097">
    <property type="entry name" value="BTB"/>
    <property type="match status" value="1"/>
</dbReference>
<comment type="caution">
    <text evidence="2">The sequence shown here is derived from an EMBL/GenBank/DDBJ whole genome shotgun (WGS) entry which is preliminary data.</text>
</comment>
<dbReference type="SMART" id="SM00225">
    <property type="entry name" value="BTB"/>
    <property type="match status" value="1"/>
</dbReference>
<protein>
    <recommendedName>
        <fullName evidence="1">BTB domain-containing protein</fullName>
    </recommendedName>
</protein>
<reference evidence="2" key="1">
    <citation type="submission" date="2023-08" db="EMBL/GenBank/DDBJ databases">
        <authorList>
            <person name="Chen Y."/>
            <person name="Shah S."/>
            <person name="Dougan E. K."/>
            <person name="Thang M."/>
            <person name="Chan C."/>
        </authorList>
    </citation>
    <scope>NUCLEOTIDE SEQUENCE</scope>
</reference>
<evidence type="ECO:0000259" key="1">
    <source>
        <dbReference type="PROSITE" id="PS50097"/>
    </source>
</evidence>
<dbReference type="Pfam" id="PF00651">
    <property type="entry name" value="BTB"/>
    <property type="match status" value="1"/>
</dbReference>
<dbReference type="Gene3D" id="3.30.710.10">
    <property type="entry name" value="Potassium Channel Kv1.1, Chain A"/>
    <property type="match status" value="1"/>
</dbReference>
<dbReference type="InterPro" id="IPR000210">
    <property type="entry name" value="BTB/POZ_dom"/>
</dbReference>
<dbReference type="PANTHER" id="PTHR24410">
    <property type="entry name" value="HL07962P-RELATED"/>
    <property type="match status" value="1"/>
</dbReference>
<dbReference type="AlphaFoldDB" id="A0AA36HTC7"/>
<dbReference type="CDD" id="cd18186">
    <property type="entry name" value="BTB_POZ_ZBTB_KLHL-like"/>
    <property type="match status" value="1"/>
</dbReference>
<gene>
    <name evidence="2" type="ORF">EVOR1521_LOCUS3750</name>
</gene>
<dbReference type="InterPro" id="IPR011333">
    <property type="entry name" value="SKP1/BTB/POZ_sf"/>
</dbReference>
<dbReference type="InterPro" id="IPR051481">
    <property type="entry name" value="BTB-POZ/Galectin-3-binding"/>
</dbReference>
<evidence type="ECO:0000313" key="3">
    <source>
        <dbReference type="Proteomes" id="UP001178507"/>
    </source>
</evidence>
<sequence>MFGGLHGGGLRINRCDGILASLNNPTFSDVQVRLPSGKETLHCHRLVLAAASPVLCSKFGSEFQDAKEPLWAPDFGSGAAWTWLLRWMYGADETLPPEMIVEVLLLADRLEIQPLLASVETHDIRLRDGIVGQILEAWACPAVLEKVAARCIPSQLGCADCVERSLAGANVPNAVLFLKHVPVLTELDRLHLIQWYQRCRSDLPENWWLETVRWETWPSKALDAAHEGDLAPLELPEGVSLKWSPALQTKMRRSMFERCTRLERLGATSCQITPQGLIAHHGAPFIRPGIFHYLRERTEKLDVQLSSFREVHGLFYSSCYELFDLDTHEFGTEAELNPWIAVTPERCTLRPLAVGLKHGDQPGHHVCESFALEARRRGDEWQELLRITDQPLSVKGHVFELPHSKHFFKSIRVRMISPQRRPLMVSWLEVFGHLKTDLPGWTGAAA</sequence>
<keyword evidence="3" id="KW-1185">Reference proteome</keyword>
<dbReference type="PANTHER" id="PTHR24410:SF23">
    <property type="entry name" value="BTB DOMAIN-CONTAINING PROTEIN-RELATED"/>
    <property type="match status" value="1"/>
</dbReference>
<proteinExistence type="predicted"/>
<feature type="domain" description="BTB" evidence="1">
    <location>
        <begin position="28"/>
        <end position="97"/>
    </location>
</feature>
<dbReference type="EMBL" id="CAUJNA010000232">
    <property type="protein sequence ID" value="CAJ1374124.1"/>
    <property type="molecule type" value="Genomic_DNA"/>
</dbReference>
<accession>A0AA36HTC7</accession>